<feature type="compositionally biased region" description="Gly residues" evidence="10">
    <location>
        <begin position="129"/>
        <end position="153"/>
    </location>
</feature>
<dbReference type="Gene3D" id="3.30.1150.10">
    <property type="match status" value="1"/>
</dbReference>
<dbReference type="NCBIfam" id="TIGR01352">
    <property type="entry name" value="tonB_Cterm"/>
    <property type="match status" value="1"/>
</dbReference>
<dbReference type="RefSeq" id="WP_284053432.1">
    <property type="nucleotide sequence ID" value="NZ_JAGRQC010000002.1"/>
</dbReference>
<name>A0A8T4IE56_9SPHN</name>
<evidence type="ECO:0000256" key="7">
    <source>
        <dbReference type="ARBA" id="ARBA00022927"/>
    </source>
</evidence>
<reference evidence="13" key="1">
    <citation type="submission" date="2021-04" db="EMBL/GenBank/DDBJ databases">
        <title>Ouciella asimina sp. nov., isolated from the surface seawater in the hydrothermal field of Okinawa Trough.</title>
        <authorList>
            <person name="Shuang W."/>
        </authorList>
    </citation>
    <scope>NUCLEOTIDE SEQUENCE</scope>
    <source>
        <strain evidence="13">LXI357</strain>
    </source>
</reference>
<dbReference type="Proteomes" id="UP000676996">
    <property type="component" value="Unassembled WGS sequence"/>
</dbReference>
<dbReference type="InterPro" id="IPR037682">
    <property type="entry name" value="TonB_C"/>
</dbReference>
<gene>
    <name evidence="13" type="ORF">J7S20_06440</name>
</gene>
<proteinExistence type="inferred from homology"/>
<dbReference type="GO" id="GO:0015031">
    <property type="term" value="P:protein transport"/>
    <property type="evidence" value="ECO:0007669"/>
    <property type="project" value="UniProtKB-KW"/>
</dbReference>
<dbReference type="EMBL" id="JAGRQC010000002">
    <property type="protein sequence ID" value="MBR0552134.1"/>
    <property type="molecule type" value="Genomic_DNA"/>
</dbReference>
<evidence type="ECO:0000259" key="12">
    <source>
        <dbReference type="Pfam" id="PF03544"/>
    </source>
</evidence>
<keyword evidence="3" id="KW-0813">Transport</keyword>
<dbReference type="GO" id="GO:0098797">
    <property type="term" value="C:plasma membrane protein complex"/>
    <property type="evidence" value="ECO:0007669"/>
    <property type="project" value="TreeGrafter"/>
</dbReference>
<evidence type="ECO:0000256" key="2">
    <source>
        <dbReference type="ARBA" id="ARBA00006555"/>
    </source>
</evidence>
<feature type="transmembrane region" description="Helical" evidence="11">
    <location>
        <begin position="20"/>
        <end position="40"/>
    </location>
</feature>
<feature type="compositionally biased region" description="Pro residues" evidence="10">
    <location>
        <begin position="57"/>
        <end position="71"/>
    </location>
</feature>
<evidence type="ECO:0000256" key="1">
    <source>
        <dbReference type="ARBA" id="ARBA00004383"/>
    </source>
</evidence>
<keyword evidence="6 11" id="KW-0812">Transmembrane</keyword>
<keyword evidence="14" id="KW-1185">Reference proteome</keyword>
<keyword evidence="4" id="KW-1003">Cell membrane</keyword>
<evidence type="ECO:0000256" key="6">
    <source>
        <dbReference type="ARBA" id="ARBA00022692"/>
    </source>
</evidence>
<dbReference type="InterPro" id="IPR051045">
    <property type="entry name" value="TonB-dependent_transducer"/>
</dbReference>
<feature type="domain" description="TonB C-terminal" evidence="12">
    <location>
        <begin position="168"/>
        <end position="234"/>
    </location>
</feature>
<evidence type="ECO:0000256" key="8">
    <source>
        <dbReference type="ARBA" id="ARBA00022989"/>
    </source>
</evidence>
<evidence type="ECO:0000256" key="5">
    <source>
        <dbReference type="ARBA" id="ARBA00022519"/>
    </source>
</evidence>
<evidence type="ECO:0000256" key="3">
    <source>
        <dbReference type="ARBA" id="ARBA00022448"/>
    </source>
</evidence>
<organism evidence="13 14">
    <name type="scientific">Stakelama marina</name>
    <dbReference type="NCBI Taxonomy" id="2826939"/>
    <lineage>
        <taxon>Bacteria</taxon>
        <taxon>Pseudomonadati</taxon>
        <taxon>Pseudomonadota</taxon>
        <taxon>Alphaproteobacteria</taxon>
        <taxon>Sphingomonadales</taxon>
        <taxon>Sphingomonadaceae</taxon>
        <taxon>Stakelama</taxon>
    </lineage>
</organism>
<keyword evidence="8 11" id="KW-1133">Transmembrane helix</keyword>
<evidence type="ECO:0000256" key="4">
    <source>
        <dbReference type="ARBA" id="ARBA00022475"/>
    </source>
</evidence>
<dbReference type="PANTHER" id="PTHR33446:SF2">
    <property type="entry name" value="PROTEIN TONB"/>
    <property type="match status" value="1"/>
</dbReference>
<sequence>MAGSTTGFIASDRRTRMRSAAGAAVLVGLLGYGLIVGMNVDIRRVANDSLAVFNVLPDPPPPVDKSVPPPEPDTKPEGAAAPPNIKSKPTEVVAPKPKIELPKPPPVPAAPIKGTQSDAMAGAADKPGPGTGAGGQGAGLGGGGSGDGTGGGAVRPPRRISGRISAADFPPEAVRSGRGGTVSVVYEVGVDGRAHDCRIARSSGNVYLDNATCRLIEKRFRFQPKLDASGRPVPSLMGEDHSWIFN</sequence>
<keyword evidence="9 11" id="KW-0472">Membrane</keyword>
<evidence type="ECO:0000256" key="9">
    <source>
        <dbReference type="ARBA" id="ARBA00023136"/>
    </source>
</evidence>
<evidence type="ECO:0000313" key="14">
    <source>
        <dbReference type="Proteomes" id="UP000676996"/>
    </source>
</evidence>
<dbReference type="SUPFAM" id="SSF74653">
    <property type="entry name" value="TolA/TonB C-terminal domain"/>
    <property type="match status" value="1"/>
</dbReference>
<dbReference type="PANTHER" id="PTHR33446">
    <property type="entry name" value="PROTEIN TONB-RELATED"/>
    <property type="match status" value="1"/>
</dbReference>
<feature type="region of interest" description="Disordered" evidence="10">
    <location>
        <begin position="56"/>
        <end position="165"/>
    </location>
</feature>
<dbReference type="InterPro" id="IPR006260">
    <property type="entry name" value="TonB/TolA_C"/>
</dbReference>
<evidence type="ECO:0000256" key="10">
    <source>
        <dbReference type="SAM" id="MobiDB-lite"/>
    </source>
</evidence>
<evidence type="ECO:0000313" key="13">
    <source>
        <dbReference type="EMBL" id="MBR0552134.1"/>
    </source>
</evidence>
<keyword evidence="5" id="KW-0997">Cell inner membrane</keyword>
<dbReference type="AlphaFoldDB" id="A0A8T4IE56"/>
<evidence type="ECO:0000256" key="11">
    <source>
        <dbReference type="SAM" id="Phobius"/>
    </source>
</evidence>
<dbReference type="GO" id="GO:0031992">
    <property type="term" value="F:energy transducer activity"/>
    <property type="evidence" value="ECO:0007669"/>
    <property type="project" value="TreeGrafter"/>
</dbReference>
<keyword evidence="7" id="KW-0653">Protein transport</keyword>
<protein>
    <submittedName>
        <fullName evidence="13">TonB family protein</fullName>
    </submittedName>
</protein>
<accession>A0A8T4IE56</accession>
<comment type="subcellular location">
    <subcellularLocation>
        <location evidence="1">Cell inner membrane</location>
        <topology evidence="1">Single-pass membrane protein</topology>
        <orientation evidence="1">Periplasmic side</orientation>
    </subcellularLocation>
</comment>
<comment type="similarity">
    <text evidence="2">Belongs to the TonB family.</text>
</comment>
<dbReference type="GO" id="GO:0055085">
    <property type="term" value="P:transmembrane transport"/>
    <property type="evidence" value="ECO:0007669"/>
    <property type="project" value="InterPro"/>
</dbReference>
<dbReference type="Pfam" id="PF03544">
    <property type="entry name" value="TonB_C"/>
    <property type="match status" value="1"/>
</dbReference>
<comment type="caution">
    <text evidence="13">The sequence shown here is derived from an EMBL/GenBank/DDBJ whole genome shotgun (WGS) entry which is preliminary data.</text>
</comment>